<evidence type="ECO:0000313" key="1">
    <source>
        <dbReference type="EMBL" id="CAB9507392.1"/>
    </source>
</evidence>
<dbReference type="EMBL" id="CAICTM010000303">
    <property type="protein sequence ID" value="CAB9507392.1"/>
    <property type="molecule type" value="Genomic_DNA"/>
</dbReference>
<dbReference type="Proteomes" id="UP001153069">
    <property type="component" value="Unassembled WGS sequence"/>
</dbReference>
<reference evidence="1" key="1">
    <citation type="submission" date="2020-06" db="EMBL/GenBank/DDBJ databases">
        <authorList>
            <consortium name="Plant Systems Biology data submission"/>
        </authorList>
    </citation>
    <scope>NUCLEOTIDE SEQUENCE</scope>
    <source>
        <strain evidence="1">D6</strain>
    </source>
</reference>
<evidence type="ECO:0000313" key="2">
    <source>
        <dbReference type="Proteomes" id="UP001153069"/>
    </source>
</evidence>
<keyword evidence="2" id="KW-1185">Reference proteome</keyword>
<comment type="caution">
    <text evidence="1">The sequence shown here is derived from an EMBL/GenBank/DDBJ whole genome shotgun (WGS) entry which is preliminary data.</text>
</comment>
<sequence>MHQANSYLQKHVEKSHAGAMVISVSMESVATNAAMITWSCNVESKDAGRMESYVYLEAARTAAVVQTVGGIAKLAMPVARSRAGVVARNVACFA</sequence>
<protein>
    <submittedName>
        <fullName evidence="1">Uncharacterized protein</fullName>
    </submittedName>
</protein>
<organism evidence="1 2">
    <name type="scientific">Seminavis robusta</name>
    <dbReference type="NCBI Taxonomy" id="568900"/>
    <lineage>
        <taxon>Eukaryota</taxon>
        <taxon>Sar</taxon>
        <taxon>Stramenopiles</taxon>
        <taxon>Ochrophyta</taxon>
        <taxon>Bacillariophyta</taxon>
        <taxon>Bacillariophyceae</taxon>
        <taxon>Bacillariophycidae</taxon>
        <taxon>Naviculales</taxon>
        <taxon>Naviculaceae</taxon>
        <taxon>Seminavis</taxon>
    </lineage>
</organism>
<proteinExistence type="predicted"/>
<dbReference type="AlphaFoldDB" id="A0A9N8DQS1"/>
<name>A0A9N8DQS1_9STRA</name>
<gene>
    <name evidence="1" type="ORF">SEMRO_304_G112640.1</name>
</gene>
<accession>A0A9N8DQS1</accession>